<evidence type="ECO:0000313" key="2">
    <source>
        <dbReference type="Proteomes" id="UP000193964"/>
    </source>
</evidence>
<dbReference type="InterPro" id="IPR019587">
    <property type="entry name" value="Polyketide_cyclase/dehydratase"/>
</dbReference>
<comment type="caution">
    <text evidence="1">The sequence shown here is derived from an EMBL/GenBank/DDBJ whole genome shotgun (WGS) entry which is preliminary data.</text>
</comment>
<accession>A0A1X2F1X9</accession>
<evidence type="ECO:0000313" key="1">
    <source>
        <dbReference type="EMBL" id="ORX12395.1"/>
    </source>
</evidence>
<organism evidence="1 2">
    <name type="scientific">Mycolicibacterium wolinskyi</name>
    <dbReference type="NCBI Taxonomy" id="59750"/>
    <lineage>
        <taxon>Bacteria</taxon>
        <taxon>Bacillati</taxon>
        <taxon>Actinomycetota</taxon>
        <taxon>Actinomycetes</taxon>
        <taxon>Mycobacteriales</taxon>
        <taxon>Mycobacteriaceae</taxon>
        <taxon>Mycolicibacterium</taxon>
    </lineage>
</organism>
<evidence type="ECO:0008006" key="3">
    <source>
        <dbReference type="Google" id="ProtNLM"/>
    </source>
</evidence>
<sequence>MVFDFVTRPRNWVGTHPVTEDVRFSGGDARATTGDEFVETIGGGGQPGFDVRWRVTVHEIDRLWVIETDALGDPDVSCRIQYEFEPDGTGTMFRRHMTISYPAAESTGRAYRVPPKGASDPDVHDRYIETVKRRLESP</sequence>
<dbReference type="Pfam" id="PF10604">
    <property type="entry name" value="Polyketide_cyc2"/>
    <property type="match status" value="1"/>
</dbReference>
<name>A0A1X2F1X9_9MYCO</name>
<dbReference type="Gene3D" id="3.30.530.20">
    <property type="match status" value="1"/>
</dbReference>
<dbReference type="InterPro" id="IPR023393">
    <property type="entry name" value="START-like_dom_sf"/>
</dbReference>
<gene>
    <name evidence="1" type="ORF">AWC31_30860</name>
</gene>
<dbReference type="EMBL" id="LQQA01000029">
    <property type="protein sequence ID" value="ORX12395.1"/>
    <property type="molecule type" value="Genomic_DNA"/>
</dbReference>
<proteinExistence type="predicted"/>
<dbReference type="AlphaFoldDB" id="A0A1X2F1X9"/>
<dbReference type="SUPFAM" id="SSF55961">
    <property type="entry name" value="Bet v1-like"/>
    <property type="match status" value="1"/>
</dbReference>
<reference evidence="1 2" key="1">
    <citation type="submission" date="2016-01" db="EMBL/GenBank/DDBJ databases">
        <title>The new phylogeny of the genus Mycobacterium.</title>
        <authorList>
            <person name="Tarcisio F."/>
            <person name="Conor M."/>
            <person name="Antonella G."/>
            <person name="Elisabetta G."/>
            <person name="Giulia F.S."/>
            <person name="Sara T."/>
            <person name="Anna F."/>
            <person name="Clotilde B."/>
            <person name="Roberto B."/>
            <person name="Veronica D.S."/>
            <person name="Fabio R."/>
            <person name="Monica P."/>
            <person name="Olivier J."/>
            <person name="Enrico T."/>
            <person name="Nicola S."/>
        </authorList>
    </citation>
    <scope>NUCLEOTIDE SEQUENCE [LARGE SCALE GENOMIC DNA]</scope>
    <source>
        <strain evidence="1 2">ATCC 700010</strain>
    </source>
</reference>
<dbReference type="Proteomes" id="UP000193964">
    <property type="component" value="Unassembled WGS sequence"/>
</dbReference>
<protein>
    <recommendedName>
        <fullName evidence="3">Polyketide cyclase</fullName>
    </recommendedName>
</protein>